<dbReference type="AlphaFoldDB" id="A0A2S2R9W3"/>
<gene>
    <name evidence="3" type="primary">TIGD6_17</name>
    <name evidence="3" type="ORF">g.123331</name>
</gene>
<dbReference type="PANTHER" id="PTHR19303:SF73">
    <property type="entry name" value="PROTEIN PDC2"/>
    <property type="match status" value="1"/>
</dbReference>
<name>A0A2S2R9W3_9HEMI</name>
<feature type="domain" description="DDE-1" evidence="2">
    <location>
        <begin position="4"/>
        <end position="103"/>
    </location>
</feature>
<dbReference type="EMBL" id="GGMS01017572">
    <property type="protein sequence ID" value="MBY86775.1"/>
    <property type="molecule type" value="Transcribed_RNA"/>
</dbReference>
<sequence length="240" mass="27387">MALQNRNVLFTMDNCSAHNNIGDLELSNIKIVYFPPNCTSRLQPLDQGIIAVFKRYFKTRLVRHALLCLDSDQPCVKWNILQAMRAMAVSWNDVTATTISNCFKKAWNIENDSNLTPEIHIEDVQILDDEDWNKLLALTSDENDQTLSSFILMDNDLEVCDENAGEDENPEISDKEIEPTEPPVDKPSRANVLAAYDTLVKFSQTSAEVDCKFDDQLNSIRKQCLENYQVTFTQKPITDF</sequence>
<feature type="region of interest" description="Disordered" evidence="1">
    <location>
        <begin position="163"/>
        <end position="185"/>
    </location>
</feature>
<evidence type="ECO:0000313" key="3">
    <source>
        <dbReference type="EMBL" id="MBY86775.1"/>
    </source>
</evidence>
<protein>
    <submittedName>
        <fullName evidence="3">Tigger transposable element-derived protein 6</fullName>
    </submittedName>
</protein>
<feature type="compositionally biased region" description="Basic and acidic residues" evidence="1">
    <location>
        <begin position="172"/>
        <end position="185"/>
    </location>
</feature>
<reference evidence="3" key="1">
    <citation type="submission" date="2018-04" db="EMBL/GenBank/DDBJ databases">
        <title>Transcriptome assembly of Sipha flava.</title>
        <authorList>
            <person name="Scully E.D."/>
            <person name="Geib S.M."/>
            <person name="Palmer N.A."/>
            <person name="Koch K."/>
            <person name="Bradshaw J."/>
            <person name="Heng-Moss T."/>
            <person name="Sarath G."/>
        </authorList>
    </citation>
    <scope>NUCLEOTIDE SEQUENCE</scope>
</reference>
<organism evidence="3">
    <name type="scientific">Sipha flava</name>
    <name type="common">yellow sugarcane aphid</name>
    <dbReference type="NCBI Taxonomy" id="143950"/>
    <lineage>
        <taxon>Eukaryota</taxon>
        <taxon>Metazoa</taxon>
        <taxon>Ecdysozoa</taxon>
        <taxon>Arthropoda</taxon>
        <taxon>Hexapoda</taxon>
        <taxon>Insecta</taxon>
        <taxon>Pterygota</taxon>
        <taxon>Neoptera</taxon>
        <taxon>Paraneoptera</taxon>
        <taxon>Hemiptera</taxon>
        <taxon>Sternorrhyncha</taxon>
        <taxon>Aphidomorpha</taxon>
        <taxon>Aphidoidea</taxon>
        <taxon>Aphididae</taxon>
        <taxon>Sipha</taxon>
    </lineage>
</organism>
<accession>A0A2S2R9W3</accession>
<dbReference type="GO" id="GO:0003677">
    <property type="term" value="F:DNA binding"/>
    <property type="evidence" value="ECO:0007669"/>
    <property type="project" value="TreeGrafter"/>
</dbReference>
<proteinExistence type="predicted"/>
<dbReference type="Pfam" id="PF03184">
    <property type="entry name" value="DDE_1"/>
    <property type="match status" value="1"/>
</dbReference>
<dbReference type="InterPro" id="IPR004875">
    <property type="entry name" value="DDE_SF_endonuclease_dom"/>
</dbReference>
<dbReference type="OrthoDB" id="155630at2759"/>
<dbReference type="PANTHER" id="PTHR19303">
    <property type="entry name" value="TRANSPOSON"/>
    <property type="match status" value="1"/>
</dbReference>
<evidence type="ECO:0000259" key="2">
    <source>
        <dbReference type="Pfam" id="PF03184"/>
    </source>
</evidence>
<dbReference type="InterPro" id="IPR050863">
    <property type="entry name" value="CenT-Element_Derived"/>
</dbReference>
<evidence type="ECO:0000256" key="1">
    <source>
        <dbReference type="SAM" id="MobiDB-lite"/>
    </source>
</evidence>
<dbReference type="GO" id="GO:0005634">
    <property type="term" value="C:nucleus"/>
    <property type="evidence" value="ECO:0007669"/>
    <property type="project" value="TreeGrafter"/>
</dbReference>